<evidence type="ECO:0000313" key="2">
    <source>
        <dbReference type="EMBL" id="KAF2808415.1"/>
    </source>
</evidence>
<reference evidence="4" key="2">
    <citation type="submission" date="2020-04" db="EMBL/GenBank/DDBJ databases">
        <authorList>
            <consortium name="NCBI Genome Project"/>
        </authorList>
    </citation>
    <scope>NUCLEOTIDE SEQUENCE</scope>
    <source>
        <strain evidence="4">CBS 304.34</strain>
    </source>
</reference>
<accession>A0A6A6YKD2</accession>
<feature type="region of interest" description="Disordered" evidence="1">
    <location>
        <begin position="1"/>
        <end position="21"/>
    </location>
</feature>
<feature type="compositionally biased region" description="Polar residues" evidence="1">
    <location>
        <begin position="1"/>
        <end position="12"/>
    </location>
</feature>
<evidence type="ECO:0000313" key="4">
    <source>
        <dbReference type="RefSeq" id="XP_033575379.1"/>
    </source>
</evidence>
<gene>
    <name evidence="2 4" type="ORF">BDZ99DRAFT_55203</name>
</gene>
<dbReference type="Proteomes" id="UP000504636">
    <property type="component" value="Unplaced"/>
</dbReference>
<organism evidence="2">
    <name type="scientific">Mytilinidion resinicola</name>
    <dbReference type="NCBI Taxonomy" id="574789"/>
    <lineage>
        <taxon>Eukaryota</taxon>
        <taxon>Fungi</taxon>
        <taxon>Dikarya</taxon>
        <taxon>Ascomycota</taxon>
        <taxon>Pezizomycotina</taxon>
        <taxon>Dothideomycetes</taxon>
        <taxon>Pleosporomycetidae</taxon>
        <taxon>Mytilinidiales</taxon>
        <taxon>Mytilinidiaceae</taxon>
        <taxon>Mytilinidion</taxon>
    </lineage>
</organism>
<dbReference type="AlphaFoldDB" id="A0A6A6YKD2"/>
<name>A0A6A6YKD2_9PEZI</name>
<dbReference type="GeneID" id="54467933"/>
<reference evidence="4" key="3">
    <citation type="submission" date="2025-04" db="UniProtKB">
        <authorList>
            <consortium name="RefSeq"/>
        </authorList>
    </citation>
    <scope>IDENTIFICATION</scope>
    <source>
        <strain evidence="4">CBS 304.34</strain>
    </source>
</reference>
<protein>
    <submittedName>
        <fullName evidence="2 4">Uncharacterized protein</fullName>
    </submittedName>
</protein>
<reference evidence="2 4" key="1">
    <citation type="journal article" date="2020" name="Stud. Mycol.">
        <title>101 Dothideomycetes genomes: a test case for predicting lifestyles and emergence of pathogens.</title>
        <authorList>
            <person name="Haridas S."/>
            <person name="Albert R."/>
            <person name="Binder M."/>
            <person name="Bloem J."/>
            <person name="Labutti K."/>
            <person name="Salamov A."/>
            <person name="Andreopoulos B."/>
            <person name="Baker S."/>
            <person name="Barry K."/>
            <person name="Bills G."/>
            <person name="Bluhm B."/>
            <person name="Cannon C."/>
            <person name="Castanera R."/>
            <person name="Culley D."/>
            <person name="Daum C."/>
            <person name="Ezra D."/>
            <person name="Gonzalez J."/>
            <person name="Henrissat B."/>
            <person name="Kuo A."/>
            <person name="Liang C."/>
            <person name="Lipzen A."/>
            <person name="Lutzoni F."/>
            <person name="Magnuson J."/>
            <person name="Mondo S."/>
            <person name="Nolan M."/>
            <person name="Ohm R."/>
            <person name="Pangilinan J."/>
            <person name="Park H.-J."/>
            <person name="Ramirez L."/>
            <person name="Alfaro M."/>
            <person name="Sun H."/>
            <person name="Tritt A."/>
            <person name="Yoshinaga Y."/>
            <person name="Zwiers L.-H."/>
            <person name="Turgeon B."/>
            <person name="Goodwin S."/>
            <person name="Spatafora J."/>
            <person name="Crous P."/>
            <person name="Grigoriev I."/>
        </authorList>
    </citation>
    <scope>NUCLEOTIDE SEQUENCE</scope>
    <source>
        <strain evidence="2 4">CBS 304.34</strain>
    </source>
</reference>
<proteinExistence type="predicted"/>
<dbReference type="RefSeq" id="XP_033575379.1">
    <property type="nucleotide sequence ID" value="XM_033727040.1"/>
</dbReference>
<evidence type="ECO:0000256" key="1">
    <source>
        <dbReference type="SAM" id="MobiDB-lite"/>
    </source>
</evidence>
<dbReference type="EMBL" id="MU003703">
    <property type="protein sequence ID" value="KAF2808415.1"/>
    <property type="molecule type" value="Genomic_DNA"/>
</dbReference>
<keyword evidence="3" id="KW-1185">Reference proteome</keyword>
<evidence type="ECO:0000313" key="3">
    <source>
        <dbReference type="Proteomes" id="UP000504636"/>
    </source>
</evidence>
<sequence length="105" mass="12019">MYSARNITSYPKTSRPAGGLHATLTREQSDTLTYGMYGLLASVNRQHLTPHAEERQRSVHTFLTPSEVSGMSTRLTYIARRFQKRYRGTPDDTRKVYTNAVKKTH</sequence>